<evidence type="ECO:0000256" key="1">
    <source>
        <dbReference type="SAM" id="MobiDB-lite"/>
    </source>
</evidence>
<organism evidence="4">
    <name type="scientific">Onchocerca ochengi</name>
    <name type="common">Filarial nematode worm</name>
    <dbReference type="NCBI Taxonomy" id="42157"/>
    <lineage>
        <taxon>Eukaryota</taxon>
        <taxon>Metazoa</taxon>
        <taxon>Ecdysozoa</taxon>
        <taxon>Nematoda</taxon>
        <taxon>Chromadorea</taxon>
        <taxon>Rhabditida</taxon>
        <taxon>Spirurina</taxon>
        <taxon>Spiruromorpha</taxon>
        <taxon>Filarioidea</taxon>
        <taxon>Onchocercidae</taxon>
        <taxon>Onchocerca</taxon>
    </lineage>
</organism>
<proteinExistence type="predicted"/>
<dbReference type="Proteomes" id="UP000271087">
    <property type="component" value="Unassembled WGS sequence"/>
</dbReference>
<dbReference type="EMBL" id="UYRW01011344">
    <property type="protein sequence ID" value="VDM99565.1"/>
    <property type="molecule type" value="Genomic_DNA"/>
</dbReference>
<name>A0A182EWT2_ONCOC</name>
<evidence type="ECO:0000313" key="3">
    <source>
        <dbReference type="Proteomes" id="UP000271087"/>
    </source>
</evidence>
<sequence>MKERPRKELHTLSQQEIIEQQKREIRRLMKENEELKRRVAAQNQNQNQTVNDSKNINNPQTVAPDSYVSEESYDSLGSSNDLQISSKSTKAVTHC</sequence>
<feature type="compositionally biased region" description="Polar residues" evidence="1">
    <location>
        <begin position="75"/>
        <end position="95"/>
    </location>
</feature>
<dbReference type="STRING" id="42157.A0A182EWT2"/>
<protein>
    <submittedName>
        <fullName evidence="4">Microphthalmia-associated transcription factor</fullName>
    </submittedName>
</protein>
<dbReference type="WBParaSite" id="nOo.2.0.1.t12629-RA">
    <property type="protein sequence ID" value="nOo.2.0.1.t12629-RA"/>
    <property type="gene ID" value="nOo.2.0.1.g12629"/>
</dbReference>
<evidence type="ECO:0000313" key="2">
    <source>
        <dbReference type="EMBL" id="VDM99565.1"/>
    </source>
</evidence>
<feature type="compositionally biased region" description="Polar residues" evidence="1">
    <location>
        <begin position="49"/>
        <end position="63"/>
    </location>
</feature>
<keyword evidence="3" id="KW-1185">Reference proteome</keyword>
<accession>A0A182EWT2</accession>
<evidence type="ECO:0000313" key="4">
    <source>
        <dbReference type="WBParaSite" id="nOo.2.0.1.t12629-RA"/>
    </source>
</evidence>
<feature type="region of interest" description="Disordered" evidence="1">
    <location>
        <begin position="39"/>
        <end position="95"/>
    </location>
</feature>
<reference evidence="4" key="1">
    <citation type="submission" date="2016-06" db="UniProtKB">
        <authorList>
            <consortium name="WormBaseParasite"/>
        </authorList>
    </citation>
    <scope>IDENTIFICATION</scope>
</reference>
<gene>
    <name evidence="2" type="ORF">NOO_LOCUS12629</name>
</gene>
<dbReference type="AlphaFoldDB" id="A0A182EWT2"/>
<reference evidence="2 3" key="2">
    <citation type="submission" date="2018-08" db="EMBL/GenBank/DDBJ databases">
        <authorList>
            <person name="Laetsch R D."/>
            <person name="Stevens L."/>
            <person name="Kumar S."/>
            <person name="Blaxter L. M."/>
        </authorList>
    </citation>
    <scope>NUCLEOTIDE SEQUENCE [LARGE SCALE GENOMIC DNA]</scope>
</reference>